<comment type="caution">
    <text evidence="7">The sequence shown here is derived from an EMBL/GenBank/DDBJ whole genome shotgun (WGS) entry which is preliminary data.</text>
</comment>
<evidence type="ECO:0000313" key="7">
    <source>
        <dbReference type="EMBL" id="MBP1935763.1"/>
    </source>
</evidence>
<dbReference type="Pfam" id="PF01739">
    <property type="entry name" value="CheR"/>
    <property type="match status" value="1"/>
</dbReference>
<keyword evidence="4 7" id="KW-0808">Transferase</keyword>
<comment type="catalytic activity">
    <reaction evidence="1">
        <text>L-glutamyl-[protein] + S-adenosyl-L-methionine = [protein]-L-glutamate 5-O-methyl ester + S-adenosyl-L-homocysteine</text>
        <dbReference type="Rhea" id="RHEA:24452"/>
        <dbReference type="Rhea" id="RHEA-COMP:10208"/>
        <dbReference type="Rhea" id="RHEA-COMP:10311"/>
        <dbReference type="ChEBI" id="CHEBI:29973"/>
        <dbReference type="ChEBI" id="CHEBI:57856"/>
        <dbReference type="ChEBI" id="CHEBI:59789"/>
        <dbReference type="ChEBI" id="CHEBI:82795"/>
        <dbReference type="EC" id="2.1.1.80"/>
    </reaction>
</comment>
<dbReference type="EC" id="2.1.1.80" evidence="2"/>
<dbReference type="CDD" id="cd02440">
    <property type="entry name" value="AdoMet_MTases"/>
    <property type="match status" value="1"/>
</dbReference>
<dbReference type="InterPro" id="IPR022641">
    <property type="entry name" value="CheR_N"/>
</dbReference>
<dbReference type="Gene3D" id="1.10.155.10">
    <property type="entry name" value="Chemotaxis receptor methyltransferase CheR, N-terminal domain"/>
    <property type="match status" value="1"/>
</dbReference>
<evidence type="ECO:0000256" key="3">
    <source>
        <dbReference type="ARBA" id="ARBA00022603"/>
    </source>
</evidence>
<evidence type="ECO:0000256" key="5">
    <source>
        <dbReference type="ARBA" id="ARBA00022691"/>
    </source>
</evidence>
<dbReference type="Gene3D" id="3.40.50.150">
    <property type="entry name" value="Vaccinia Virus protein VP39"/>
    <property type="match status" value="1"/>
</dbReference>
<dbReference type="RefSeq" id="WP_209845290.1">
    <property type="nucleotide sequence ID" value="NZ_CBCRVE010000001.1"/>
</dbReference>
<dbReference type="Pfam" id="PF03705">
    <property type="entry name" value="CheR_N"/>
    <property type="match status" value="1"/>
</dbReference>
<keyword evidence="3 7" id="KW-0489">Methyltransferase</keyword>
<feature type="domain" description="CheR-type methyltransferase" evidence="6">
    <location>
        <begin position="21"/>
        <end position="278"/>
    </location>
</feature>
<evidence type="ECO:0000259" key="6">
    <source>
        <dbReference type="PROSITE" id="PS50123"/>
    </source>
</evidence>
<evidence type="ECO:0000313" key="8">
    <source>
        <dbReference type="Proteomes" id="UP001519273"/>
    </source>
</evidence>
<dbReference type="GO" id="GO:0032259">
    <property type="term" value="P:methylation"/>
    <property type="evidence" value="ECO:0007669"/>
    <property type="project" value="UniProtKB-KW"/>
</dbReference>
<organism evidence="7 8">
    <name type="scientific">Paenibacillus sediminis</name>
    <dbReference type="NCBI Taxonomy" id="664909"/>
    <lineage>
        <taxon>Bacteria</taxon>
        <taxon>Bacillati</taxon>
        <taxon>Bacillota</taxon>
        <taxon>Bacilli</taxon>
        <taxon>Bacillales</taxon>
        <taxon>Paenibacillaceae</taxon>
        <taxon>Paenibacillus</taxon>
    </lineage>
</organism>
<dbReference type="PANTHER" id="PTHR24422:SF19">
    <property type="entry name" value="CHEMOTAXIS PROTEIN METHYLTRANSFERASE"/>
    <property type="match status" value="1"/>
</dbReference>
<dbReference type="SUPFAM" id="SSF47757">
    <property type="entry name" value="Chemotaxis receptor methyltransferase CheR, N-terminal domain"/>
    <property type="match status" value="1"/>
</dbReference>
<proteinExistence type="predicted"/>
<gene>
    <name evidence="7" type="ORF">J2Z20_000624</name>
</gene>
<dbReference type="SMART" id="SM00138">
    <property type="entry name" value="MeTrc"/>
    <property type="match status" value="1"/>
</dbReference>
<name>A0ABS4GZQ9_9BACL</name>
<dbReference type="InterPro" id="IPR029063">
    <property type="entry name" value="SAM-dependent_MTases_sf"/>
</dbReference>
<dbReference type="Proteomes" id="UP001519273">
    <property type="component" value="Unassembled WGS sequence"/>
</dbReference>
<dbReference type="PRINTS" id="PR00996">
    <property type="entry name" value="CHERMTFRASE"/>
</dbReference>
<sequence>MDMNRTFLEEVNAARDGLTPDPDYTDFIRKVKDKTGIDLAQYKEAQMKRRLTTLRTKHGYNSFALFFDAMMVDKSLFNEFLDRMTINVSEFWRNPNRWEVLRDIILPELIKEKRRLKVWSAACSTGEEPYTLATILDGLNLLNDSSILATDIDVGAIEKAKQGLYLERSLKDVPPDVAAKYFAPEGSLYRVSDTLKKSVNFQKQNLLLDSFDTGFDLIVCRNVMIYFTEEAKQMLYHKFAKALRPGGVLFVGSTEQIFTPSQYGLETSETFFYRKTANHV</sequence>
<dbReference type="InterPro" id="IPR022642">
    <property type="entry name" value="CheR_C"/>
</dbReference>
<dbReference type="InterPro" id="IPR036804">
    <property type="entry name" value="CheR_N_sf"/>
</dbReference>
<reference evidence="7 8" key="1">
    <citation type="submission" date="2021-03" db="EMBL/GenBank/DDBJ databases">
        <title>Genomic Encyclopedia of Type Strains, Phase IV (KMG-IV): sequencing the most valuable type-strain genomes for metagenomic binning, comparative biology and taxonomic classification.</title>
        <authorList>
            <person name="Goeker M."/>
        </authorList>
    </citation>
    <scope>NUCLEOTIDE SEQUENCE [LARGE SCALE GENOMIC DNA]</scope>
    <source>
        <strain evidence="7 8">DSM 23491</strain>
    </source>
</reference>
<dbReference type="GO" id="GO:0008983">
    <property type="term" value="F:protein-glutamate O-methyltransferase activity"/>
    <property type="evidence" value="ECO:0007669"/>
    <property type="project" value="UniProtKB-EC"/>
</dbReference>
<dbReference type="PROSITE" id="PS50123">
    <property type="entry name" value="CHER"/>
    <property type="match status" value="1"/>
</dbReference>
<accession>A0ABS4GZQ9</accession>
<dbReference type="InterPro" id="IPR000780">
    <property type="entry name" value="CheR_MeTrfase"/>
</dbReference>
<evidence type="ECO:0000256" key="1">
    <source>
        <dbReference type="ARBA" id="ARBA00001541"/>
    </source>
</evidence>
<dbReference type="SUPFAM" id="SSF53335">
    <property type="entry name" value="S-adenosyl-L-methionine-dependent methyltransferases"/>
    <property type="match status" value="1"/>
</dbReference>
<protein>
    <recommendedName>
        <fullName evidence="2">protein-glutamate O-methyltransferase</fullName>
        <ecNumber evidence="2">2.1.1.80</ecNumber>
    </recommendedName>
</protein>
<keyword evidence="8" id="KW-1185">Reference proteome</keyword>
<evidence type="ECO:0000256" key="2">
    <source>
        <dbReference type="ARBA" id="ARBA00012534"/>
    </source>
</evidence>
<evidence type="ECO:0000256" key="4">
    <source>
        <dbReference type="ARBA" id="ARBA00022679"/>
    </source>
</evidence>
<dbReference type="EMBL" id="JAGGKP010000001">
    <property type="protein sequence ID" value="MBP1935763.1"/>
    <property type="molecule type" value="Genomic_DNA"/>
</dbReference>
<dbReference type="InterPro" id="IPR050903">
    <property type="entry name" value="Bact_Chemotaxis_MeTrfase"/>
</dbReference>
<keyword evidence="5" id="KW-0949">S-adenosyl-L-methionine</keyword>
<dbReference type="PANTHER" id="PTHR24422">
    <property type="entry name" value="CHEMOTAXIS PROTEIN METHYLTRANSFERASE"/>
    <property type="match status" value="1"/>
</dbReference>